<reference evidence="1 2" key="1">
    <citation type="submission" date="2019-02" db="EMBL/GenBank/DDBJ databases">
        <title>Deep-cultivation of Planctomycetes and their phenomic and genomic characterization uncovers novel biology.</title>
        <authorList>
            <person name="Wiegand S."/>
            <person name="Jogler M."/>
            <person name="Boedeker C."/>
            <person name="Pinto D."/>
            <person name="Vollmers J."/>
            <person name="Rivas-Marin E."/>
            <person name="Kohn T."/>
            <person name="Peeters S.H."/>
            <person name="Heuer A."/>
            <person name="Rast P."/>
            <person name="Oberbeckmann S."/>
            <person name="Bunk B."/>
            <person name="Jeske O."/>
            <person name="Meyerdierks A."/>
            <person name="Storesund J.E."/>
            <person name="Kallscheuer N."/>
            <person name="Luecker S."/>
            <person name="Lage O.M."/>
            <person name="Pohl T."/>
            <person name="Merkel B.J."/>
            <person name="Hornburger P."/>
            <person name="Mueller R.-W."/>
            <person name="Bruemmer F."/>
            <person name="Labrenz M."/>
            <person name="Spormann A.M."/>
            <person name="Op den Camp H."/>
            <person name="Overmann J."/>
            <person name="Amann R."/>
            <person name="Jetten M.S.M."/>
            <person name="Mascher T."/>
            <person name="Medema M.H."/>
            <person name="Devos D.P."/>
            <person name="Kaster A.-K."/>
            <person name="Ovreas L."/>
            <person name="Rohde M."/>
            <person name="Galperin M.Y."/>
            <person name="Jogler C."/>
        </authorList>
    </citation>
    <scope>NUCLEOTIDE SEQUENCE [LARGE SCALE GENOMIC DNA]</scope>
    <source>
        <strain evidence="1 2">Poly30</strain>
    </source>
</reference>
<proteinExistence type="predicted"/>
<gene>
    <name evidence="1" type="ORF">Poly30_50180</name>
</gene>
<dbReference type="AlphaFoldDB" id="A0A518EZE0"/>
<organism evidence="1 2">
    <name type="scientific">Saltatorellus ferox</name>
    <dbReference type="NCBI Taxonomy" id="2528018"/>
    <lineage>
        <taxon>Bacteria</taxon>
        <taxon>Pseudomonadati</taxon>
        <taxon>Planctomycetota</taxon>
        <taxon>Planctomycetia</taxon>
        <taxon>Planctomycetia incertae sedis</taxon>
        <taxon>Saltatorellus</taxon>
    </lineage>
</organism>
<dbReference type="Proteomes" id="UP000320390">
    <property type="component" value="Chromosome"/>
</dbReference>
<protein>
    <submittedName>
        <fullName evidence="1">Uncharacterized protein</fullName>
    </submittedName>
</protein>
<dbReference type="EMBL" id="CP036434">
    <property type="protein sequence ID" value="QDV09460.1"/>
    <property type="molecule type" value="Genomic_DNA"/>
</dbReference>
<keyword evidence="2" id="KW-1185">Reference proteome</keyword>
<name>A0A518EZE0_9BACT</name>
<accession>A0A518EZE0</accession>
<evidence type="ECO:0000313" key="2">
    <source>
        <dbReference type="Proteomes" id="UP000320390"/>
    </source>
</evidence>
<dbReference type="RefSeq" id="WP_145203855.1">
    <property type="nucleotide sequence ID" value="NZ_CP036434.1"/>
</dbReference>
<sequence length="568" mass="59324">MTHSQLRRFAAALTGMAALAPFSFGQIKLIEEGDPIPGVPGEVCSRIDDVAVNSLGDWCIRVDHAGDSNFDECIVTNGALVFQQGTTTGLAALGGSTFNFLDSANLCDNGDHYYLFSASLVAGGSEQAVYRNGALFLRQNVSSINAVGLPAGSLWESITEIWPNNANQIMVGGRSNGYDVLVKMTLDASGAVLSEELIVADDGSTLPGHTVPIQGLSLSRYRNALNDNGTTMWFVDDDHTVAGGSTADDSWVYLDNAPLWREGDPTTIPAGSIYGTQSSSEFNINNLGDYVYQGALDASFTHDVVVVNDSILIAEEGTPVPASLGAWTLTSIGSTSGVFLSDAGNVVWYGDWDDPDTDIDTALFINQDVLFQEGVSTTMNGDIIDTIAATDKGFAVSDSGQYLIVEFFSLTAADPTFNGVYLYDIDATIGDSYCTTVPNSTGVSGSLIALGSSVVADNDVTLVASDLPNLAFGFFIVSQTQGFAMNPGGSSGNICLAGAVGRAVGGSILNTGTSGSITAVADLTAIPQPMGTVAVVAGETWNFQAWHRDAVGGMTTSNFTNGLSITFN</sequence>
<evidence type="ECO:0000313" key="1">
    <source>
        <dbReference type="EMBL" id="QDV09460.1"/>
    </source>
</evidence>
<dbReference type="OrthoDB" id="304150at2"/>